<dbReference type="PANTHER" id="PTHR13318:SF162">
    <property type="entry name" value="LEUCINE-RICH REPEAT FAMILY PROTEIN"/>
    <property type="match status" value="1"/>
</dbReference>
<feature type="domain" description="F-box/LRR-repeat protein 15-like leucin rich repeat" evidence="4">
    <location>
        <begin position="10"/>
        <end position="126"/>
    </location>
</feature>
<dbReference type="InterPro" id="IPR055414">
    <property type="entry name" value="LRR_R13L4/SHOC2-like"/>
</dbReference>
<dbReference type="Pfam" id="PF25372">
    <property type="entry name" value="DUF7885"/>
    <property type="match status" value="1"/>
</dbReference>
<protein>
    <submittedName>
        <fullName evidence="5">Uncharacterized protein</fullName>
    </submittedName>
</protein>
<dbReference type="SUPFAM" id="SSF52058">
    <property type="entry name" value="L domain-like"/>
    <property type="match status" value="1"/>
</dbReference>
<dbReference type="InterPro" id="IPR001611">
    <property type="entry name" value="Leu-rich_rpt"/>
</dbReference>
<dbReference type="InterPro" id="IPR032675">
    <property type="entry name" value="LRR_dom_sf"/>
</dbReference>
<dbReference type="EMBL" id="HBGN01008107">
    <property type="protein sequence ID" value="CAD9319016.1"/>
    <property type="molecule type" value="Transcribed_RNA"/>
</dbReference>
<gene>
    <name evidence="5" type="ORF">DBRI1063_LOCUS5180</name>
</gene>
<feature type="compositionally biased region" description="Acidic residues" evidence="2">
    <location>
        <begin position="494"/>
        <end position="504"/>
    </location>
</feature>
<reference evidence="5" key="1">
    <citation type="submission" date="2021-01" db="EMBL/GenBank/DDBJ databases">
        <authorList>
            <person name="Corre E."/>
            <person name="Pelletier E."/>
            <person name="Niang G."/>
            <person name="Scheremetjew M."/>
            <person name="Finn R."/>
            <person name="Kale V."/>
            <person name="Holt S."/>
            <person name="Cochrane G."/>
            <person name="Meng A."/>
            <person name="Brown T."/>
            <person name="Cohen L."/>
        </authorList>
    </citation>
    <scope>NUCLEOTIDE SEQUENCE</scope>
    <source>
        <strain evidence="5">Pop2</strain>
    </source>
</reference>
<evidence type="ECO:0000259" key="4">
    <source>
        <dbReference type="Pfam" id="PF25372"/>
    </source>
</evidence>
<dbReference type="AlphaFoldDB" id="A0A7S1YTP9"/>
<dbReference type="InterPro" id="IPR006553">
    <property type="entry name" value="Leu-rich_rpt_Cys-con_subtyp"/>
</dbReference>
<sequence length="504" mass="54651">MESIRNLIQLQQLDLSQCDLITDEGVEHLHDLQFIEELSLGWCRSITDCGIGILSSQPFRKQNLRILRLARCSITDIGIGHVGKLSNLEELDLNGCSSVGSVALGLTLAKLMKLTMLDVSYCPGIIRSSWQGKIKALKSLELCYSGVRDAHLSRLMDLPSLEELNLDSCPVGDWAISHLADNNVVPNLTSLDLADTDLTDLGMVHLPKFENMTRLSLFYCNITNAGLRHLSSMTKLEVLNLDSREIGDDGLSYLRGLTKLRSLDIFSGRITDLGCSHIGKIASLESLELCGGGVGDLGCAHLANLENLTSLNLSQNERITNRGAASLAALSNLKALNLSNTRVNSSALRFLGGLVKLQSLALYGCTGIGEDGTSLNALQSELPSLKCLRLNNSSAEDGTIDPNSRGGGDEDYEDGDEDDLLTEEVMAQLQRGGDANMFFDNEIAELHSDVSGSVASSQGSMVGDPFDEREMDEDNEDSSVGSDSEDNSIRLDEMDMGEDERDEN</sequence>
<dbReference type="GO" id="GO:0031146">
    <property type="term" value="P:SCF-dependent proteasomal ubiquitin-dependent protein catabolic process"/>
    <property type="evidence" value="ECO:0007669"/>
    <property type="project" value="TreeGrafter"/>
</dbReference>
<feature type="compositionally biased region" description="Acidic residues" evidence="2">
    <location>
        <begin position="465"/>
        <end position="477"/>
    </location>
</feature>
<evidence type="ECO:0000259" key="3">
    <source>
        <dbReference type="Pfam" id="PF23598"/>
    </source>
</evidence>
<dbReference type="Gene3D" id="3.80.10.10">
    <property type="entry name" value="Ribonuclease Inhibitor"/>
    <property type="match status" value="5"/>
</dbReference>
<name>A0A7S1YTP9_9STRA</name>
<dbReference type="GO" id="GO:0019005">
    <property type="term" value="C:SCF ubiquitin ligase complex"/>
    <property type="evidence" value="ECO:0007669"/>
    <property type="project" value="TreeGrafter"/>
</dbReference>
<dbReference type="InterPro" id="IPR057207">
    <property type="entry name" value="FBXL15_LRR"/>
</dbReference>
<dbReference type="PANTHER" id="PTHR13318">
    <property type="entry name" value="PARTNER OF PAIRED, ISOFORM B-RELATED"/>
    <property type="match status" value="1"/>
</dbReference>
<feature type="region of interest" description="Disordered" evidence="2">
    <location>
        <begin position="450"/>
        <end position="504"/>
    </location>
</feature>
<evidence type="ECO:0000313" key="5">
    <source>
        <dbReference type="EMBL" id="CAD9319016.1"/>
    </source>
</evidence>
<accession>A0A7S1YTP9</accession>
<feature type="compositionally biased region" description="Polar residues" evidence="2">
    <location>
        <begin position="450"/>
        <end position="460"/>
    </location>
</feature>
<organism evidence="5">
    <name type="scientific">Ditylum brightwellii</name>
    <dbReference type="NCBI Taxonomy" id="49249"/>
    <lineage>
        <taxon>Eukaryota</taxon>
        <taxon>Sar</taxon>
        <taxon>Stramenopiles</taxon>
        <taxon>Ochrophyta</taxon>
        <taxon>Bacillariophyta</taxon>
        <taxon>Mediophyceae</taxon>
        <taxon>Lithodesmiophycidae</taxon>
        <taxon>Lithodesmiales</taxon>
        <taxon>Lithodesmiaceae</taxon>
        <taxon>Ditylum</taxon>
    </lineage>
</organism>
<dbReference type="SUPFAM" id="SSF52047">
    <property type="entry name" value="RNI-like"/>
    <property type="match status" value="1"/>
</dbReference>
<dbReference type="SMART" id="SM00367">
    <property type="entry name" value="LRR_CC"/>
    <property type="match status" value="9"/>
</dbReference>
<dbReference type="Pfam" id="PF13516">
    <property type="entry name" value="LRR_6"/>
    <property type="match status" value="1"/>
</dbReference>
<dbReference type="Pfam" id="PF23598">
    <property type="entry name" value="LRR_14"/>
    <property type="match status" value="1"/>
</dbReference>
<feature type="region of interest" description="Disordered" evidence="2">
    <location>
        <begin position="393"/>
        <end position="417"/>
    </location>
</feature>
<proteinExistence type="predicted"/>
<evidence type="ECO:0000256" key="1">
    <source>
        <dbReference type="ARBA" id="ARBA00022737"/>
    </source>
</evidence>
<keyword evidence="1" id="KW-0677">Repeat</keyword>
<feature type="domain" description="Disease resistance R13L4/SHOC-2-like LRR" evidence="3">
    <location>
        <begin position="217"/>
        <end position="388"/>
    </location>
</feature>
<evidence type="ECO:0000256" key="2">
    <source>
        <dbReference type="SAM" id="MobiDB-lite"/>
    </source>
</evidence>